<comment type="caution">
    <text evidence="1">The sequence shown here is derived from an EMBL/GenBank/DDBJ whole genome shotgun (WGS) entry which is preliminary data.</text>
</comment>
<sequence length="46" mass="5228">MKYEVRRTRDEVGSMKDEVRSTTYAAANRTLLLPTDLCQQNPAIAN</sequence>
<proteinExistence type="predicted"/>
<name>M7Y9N9_9BACT</name>
<evidence type="ECO:0000313" key="2">
    <source>
        <dbReference type="Proteomes" id="UP000010953"/>
    </source>
</evidence>
<accession>M7Y9N9</accession>
<protein>
    <submittedName>
        <fullName evidence="1">Uncharacterized protein</fullName>
    </submittedName>
</protein>
<dbReference type="Proteomes" id="UP000010953">
    <property type="component" value="Unassembled WGS sequence"/>
</dbReference>
<reference evidence="1" key="1">
    <citation type="submission" date="2013-01" db="EMBL/GenBank/DDBJ databases">
        <title>Genome assembly of Mariniradius saccharolyticus AK6.</title>
        <authorList>
            <person name="Vaidya B."/>
            <person name="Khatri I."/>
            <person name="Tanuku N.R.S."/>
            <person name="Subramanian S."/>
            <person name="Pinnaka A."/>
        </authorList>
    </citation>
    <scope>NUCLEOTIDE SEQUENCE [LARGE SCALE GENOMIC DNA]</scope>
    <source>
        <strain evidence="1">AK6</strain>
    </source>
</reference>
<dbReference type="STRING" id="1239962.C943_04190"/>
<dbReference type="EMBL" id="AMZY02000008">
    <property type="protein sequence ID" value="EMS33871.1"/>
    <property type="molecule type" value="Genomic_DNA"/>
</dbReference>
<gene>
    <name evidence="1" type="ORF">C943_04190</name>
</gene>
<keyword evidence="2" id="KW-1185">Reference proteome</keyword>
<organism evidence="1 2">
    <name type="scientific">Mariniradius saccharolyticus AK6</name>
    <dbReference type="NCBI Taxonomy" id="1239962"/>
    <lineage>
        <taxon>Bacteria</taxon>
        <taxon>Pseudomonadati</taxon>
        <taxon>Bacteroidota</taxon>
        <taxon>Cytophagia</taxon>
        <taxon>Cytophagales</taxon>
        <taxon>Cyclobacteriaceae</taxon>
        <taxon>Mariniradius</taxon>
    </lineage>
</organism>
<dbReference type="AlphaFoldDB" id="M7Y9N9"/>
<dbReference type="InParanoid" id="M7Y9N9"/>
<dbReference type="RefSeq" id="WP_008625947.1">
    <property type="nucleotide sequence ID" value="NZ_AMZY02000008.1"/>
</dbReference>
<evidence type="ECO:0000313" key="1">
    <source>
        <dbReference type="EMBL" id="EMS33871.1"/>
    </source>
</evidence>